<protein>
    <submittedName>
        <fullName evidence="4">HPP family protein</fullName>
    </submittedName>
</protein>
<evidence type="ECO:0000313" key="4">
    <source>
        <dbReference type="EMBL" id="SFJ74557.1"/>
    </source>
</evidence>
<organism evidence="4 5">
    <name type="scientific">Desulfomicrobium apsheronum</name>
    <dbReference type="NCBI Taxonomy" id="52560"/>
    <lineage>
        <taxon>Bacteria</taxon>
        <taxon>Pseudomonadati</taxon>
        <taxon>Thermodesulfobacteriota</taxon>
        <taxon>Desulfovibrionia</taxon>
        <taxon>Desulfovibrionales</taxon>
        <taxon>Desulfomicrobiaceae</taxon>
        <taxon>Desulfomicrobium</taxon>
    </lineage>
</organism>
<feature type="domain" description="HPP transmembrane region" evidence="3">
    <location>
        <begin position="24"/>
        <end position="175"/>
    </location>
</feature>
<feature type="transmembrane region" description="Helical" evidence="2">
    <location>
        <begin position="223"/>
        <end position="242"/>
    </location>
</feature>
<proteinExistence type="predicted"/>
<feature type="transmembrane region" description="Helical" evidence="2">
    <location>
        <begin position="197"/>
        <end position="217"/>
    </location>
</feature>
<reference evidence="5" key="1">
    <citation type="submission" date="2016-10" db="EMBL/GenBank/DDBJ databases">
        <authorList>
            <person name="Varghese N."/>
            <person name="Submissions S."/>
        </authorList>
    </citation>
    <scope>NUCLEOTIDE SEQUENCE [LARGE SCALE GENOMIC DNA]</scope>
    <source>
        <strain evidence="5">DSM 5918</strain>
    </source>
</reference>
<name>A0A1I3TYF3_9BACT</name>
<dbReference type="Pfam" id="PF04982">
    <property type="entry name" value="TM_HPP"/>
    <property type="match status" value="1"/>
</dbReference>
<feature type="transmembrane region" description="Helical" evidence="2">
    <location>
        <begin position="52"/>
        <end position="74"/>
    </location>
</feature>
<evidence type="ECO:0000256" key="1">
    <source>
        <dbReference type="SAM" id="MobiDB-lite"/>
    </source>
</evidence>
<dbReference type="RefSeq" id="WP_092373965.1">
    <property type="nucleotide sequence ID" value="NZ_FORX01000006.1"/>
</dbReference>
<evidence type="ECO:0000256" key="2">
    <source>
        <dbReference type="SAM" id="Phobius"/>
    </source>
</evidence>
<dbReference type="OrthoDB" id="5455950at2"/>
<evidence type="ECO:0000259" key="3">
    <source>
        <dbReference type="Pfam" id="PF04982"/>
    </source>
</evidence>
<evidence type="ECO:0000313" key="5">
    <source>
        <dbReference type="Proteomes" id="UP000198635"/>
    </source>
</evidence>
<dbReference type="InterPro" id="IPR058581">
    <property type="entry name" value="TM_HPP"/>
</dbReference>
<dbReference type="STRING" id="52560.SAMN04488082_106113"/>
<accession>A0A1I3TYF3</accession>
<feature type="transmembrane region" description="Helical" evidence="2">
    <location>
        <begin position="21"/>
        <end position="46"/>
    </location>
</feature>
<dbReference type="EMBL" id="FORX01000006">
    <property type="protein sequence ID" value="SFJ74557.1"/>
    <property type="molecule type" value="Genomic_DNA"/>
</dbReference>
<gene>
    <name evidence="4" type="ORF">SAMN04488082_106113</name>
</gene>
<dbReference type="Proteomes" id="UP000198635">
    <property type="component" value="Unassembled WGS sequence"/>
</dbReference>
<keyword evidence="2" id="KW-1133">Transmembrane helix</keyword>
<feature type="transmembrane region" description="Helical" evidence="2">
    <location>
        <begin position="158"/>
        <end position="176"/>
    </location>
</feature>
<dbReference type="AlphaFoldDB" id="A0A1I3TYF3"/>
<sequence length="281" mass="30067">MIEIRLVLPNRREFRRDLYRPGVISLSRILWGSTGAGLFLALIALIRDATGVGVLYPPLAATCFIGATCTYLRVARPKSVIVGHFISTVGGLLGVAAGEAMFGGTSLAIPVKLGLAVSLSAVLMQILDADHPPAAATAAIPAILPLPASNLLLPLHMAWGAVLAVLFTVIWNRVWFECPAPDEGCGRSWFNLRMDKPDIAGVGICLLATLCMCAKPWSMTTYLAGLWIMAAGLAILSLHHFFGARVLVTEVKDTCTLTTTPTTDRPDPITGPNTKEEKHEQ</sequence>
<keyword evidence="2" id="KW-0812">Transmembrane</keyword>
<keyword evidence="5" id="KW-1185">Reference proteome</keyword>
<keyword evidence="2" id="KW-0472">Membrane</keyword>
<feature type="transmembrane region" description="Helical" evidence="2">
    <location>
        <begin position="81"/>
        <end position="101"/>
    </location>
</feature>
<feature type="region of interest" description="Disordered" evidence="1">
    <location>
        <begin position="259"/>
        <end position="281"/>
    </location>
</feature>